<name>A0A6J4HYZ6_9BACT</name>
<protein>
    <submittedName>
        <fullName evidence="2">Uncharacterized protein</fullName>
    </submittedName>
</protein>
<dbReference type="EMBL" id="CADCTA010000058">
    <property type="protein sequence ID" value="CAA9236894.1"/>
    <property type="molecule type" value="Genomic_DNA"/>
</dbReference>
<feature type="transmembrane region" description="Helical" evidence="1">
    <location>
        <begin position="30"/>
        <end position="47"/>
    </location>
</feature>
<organism evidence="2">
    <name type="scientific">uncultured Chthoniobacterales bacterium</name>
    <dbReference type="NCBI Taxonomy" id="1836801"/>
    <lineage>
        <taxon>Bacteria</taxon>
        <taxon>Pseudomonadati</taxon>
        <taxon>Verrucomicrobiota</taxon>
        <taxon>Spartobacteria</taxon>
        <taxon>Chthoniobacterales</taxon>
        <taxon>environmental samples</taxon>
    </lineage>
</organism>
<accession>A0A6J4HYZ6</accession>
<reference evidence="2" key="1">
    <citation type="submission" date="2020-02" db="EMBL/GenBank/DDBJ databases">
        <authorList>
            <person name="Meier V. D."/>
        </authorList>
    </citation>
    <scope>NUCLEOTIDE SEQUENCE</scope>
    <source>
        <strain evidence="2">AVDCRST_MAG42</strain>
    </source>
</reference>
<keyword evidence="1" id="KW-0812">Transmembrane</keyword>
<proteinExistence type="predicted"/>
<sequence length="68" mass="7141">MRFFAYILGFLILIGGLAWAAIVAGAPSLYVTIGSVILLGIGIITGASRTRPYRSAGDVTVVRDNDSL</sequence>
<evidence type="ECO:0000313" key="2">
    <source>
        <dbReference type="EMBL" id="CAA9236894.1"/>
    </source>
</evidence>
<keyword evidence="1" id="KW-1133">Transmembrane helix</keyword>
<gene>
    <name evidence="2" type="ORF">AVDCRST_MAG42-1465</name>
</gene>
<keyword evidence="1" id="KW-0472">Membrane</keyword>
<dbReference type="AlphaFoldDB" id="A0A6J4HYZ6"/>
<evidence type="ECO:0000256" key="1">
    <source>
        <dbReference type="SAM" id="Phobius"/>
    </source>
</evidence>